<feature type="compositionally biased region" description="Low complexity" evidence="1">
    <location>
        <begin position="94"/>
        <end position="110"/>
    </location>
</feature>
<evidence type="ECO:0000313" key="3">
    <source>
        <dbReference type="EMBL" id="PKZ41069.1"/>
    </source>
</evidence>
<keyword evidence="2" id="KW-0812">Transmembrane</keyword>
<feature type="compositionally biased region" description="Basic and acidic residues" evidence="1">
    <location>
        <begin position="35"/>
        <end position="58"/>
    </location>
</feature>
<protein>
    <submittedName>
        <fullName evidence="3">Uncharacterized protein</fullName>
    </submittedName>
</protein>
<dbReference type="OrthoDB" id="10016733at2"/>
<accession>A0A2I1P8W1</accession>
<reference evidence="3 4" key="1">
    <citation type="submission" date="2017-12" db="EMBL/GenBank/DDBJ databases">
        <title>Phylogenetic diversity of female urinary microbiome.</title>
        <authorList>
            <person name="Thomas-White K."/>
            <person name="Wolfe A.J."/>
        </authorList>
    </citation>
    <scope>NUCLEOTIDE SEQUENCE [LARGE SCALE GENOMIC DNA]</scope>
    <source>
        <strain evidence="3 4">UMB1298</strain>
    </source>
</reference>
<dbReference type="RefSeq" id="WP_101849971.1">
    <property type="nucleotide sequence ID" value="NZ_PKIZ01000019.1"/>
</dbReference>
<feature type="compositionally biased region" description="Low complexity" evidence="1">
    <location>
        <begin position="68"/>
        <end position="87"/>
    </location>
</feature>
<dbReference type="EMBL" id="PKIZ01000019">
    <property type="protein sequence ID" value="PKZ41069.1"/>
    <property type="molecule type" value="Genomic_DNA"/>
</dbReference>
<feature type="compositionally biased region" description="Acidic residues" evidence="1">
    <location>
        <begin position="356"/>
        <end position="366"/>
    </location>
</feature>
<gene>
    <name evidence="3" type="ORF">CYJ76_09540</name>
</gene>
<proteinExistence type="predicted"/>
<evidence type="ECO:0000313" key="4">
    <source>
        <dbReference type="Proteomes" id="UP000234206"/>
    </source>
</evidence>
<feature type="region of interest" description="Disordered" evidence="1">
    <location>
        <begin position="34"/>
        <end position="430"/>
    </location>
</feature>
<keyword evidence="4" id="KW-1185">Reference proteome</keyword>
<sequence>MGEWGALEWIVAVVLLALVVGIVWFMTQGGAVQDRLSRRGEDYPEIDEHDRLDDFGRDADEDELEGGARPAARRTTASAQPATSGTAGRRGKGTRAAATAGTSGASGAAADEVVGHEPTDLFDQDSDDDTQVVDIADLPDTADGAHALGDDEAVERDEDKDREAAPAAVHTLEDEGDESDATTDSETELRTVDGTDTTVRSTTVDEHTDGPRDAVVQDPDGALTDLDPDDEITVAGEHDHAAAPLADTDPDDDPSDIEAGTSTDPGELHSIEAEDADDIEFPDYREPGTEDAQDEELTDFVGPGGDDDTLPADTTGQDVPTTAGGDDDLVSDEDDWDDVQPTDEREAVEPGTVDAPEADFPEDDQLPDVAPSTWGTEDDAAEGEEPVAADPEDASPVVATSTQEWLGRGELPAGMDADELDPYSDWQERR</sequence>
<feature type="compositionally biased region" description="Acidic residues" evidence="1">
    <location>
        <begin position="376"/>
        <end position="393"/>
    </location>
</feature>
<evidence type="ECO:0000256" key="1">
    <source>
        <dbReference type="SAM" id="MobiDB-lite"/>
    </source>
</evidence>
<keyword evidence="2" id="KW-1133">Transmembrane helix</keyword>
<feature type="compositionally biased region" description="Basic and acidic residues" evidence="1">
    <location>
        <begin position="203"/>
        <end position="212"/>
    </location>
</feature>
<keyword evidence="2" id="KW-0472">Membrane</keyword>
<feature type="compositionally biased region" description="Acidic residues" evidence="1">
    <location>
        <begin position="325"/>
        <end position="341"/>
    </location>
</feature>
<comment type="caution">
    <text evidence="3">The sequence shown here is derived from an EMBL/GenBank/DDBJ whole genome shotgun (WGS) entry which is preliminary data.</text>
</comment>
<feature type="compositionally biased region" description="Acidic residues" evidence="1">
    <location>
        <begin position="289"/>
        <end position="298"/>
    </location>
</feature>
<name>A0A2I1P8W1_9MICO</name>
<feature type="transmembrane region" description="Helical" evidence="2">
    <location>
        <begin position="6"/>
        <end position="26"/>
    </location>
</feature>
<organism evidence="3 4">
    <name type="scientific">Kytococcus schroeteri</name>
    <dbReference type="NCBI Taxonomy" id="138300"/>
    <lineage>
        <taxon>Bacteria</taxon>
        <taxon>Bacillati</taxon>
        <taxon>Actinomycetota</taxon>
        <taxon>Actinomycetes</taxon>
        <taxon>Micrococcales</taxon>
        <taxon>Kytococcaceae</taxon>
        <taxon>Kytococcus</taxon>
    </lineage>
</organism>
<feature type="compositionally biased region" description="Acidic residues" evidence="1">
    <location>
        <begin position="120"/>
        <end position="131"/>
    </location>
</feature>
<dbReference type="AlphaFoldDB" id="A0A2I1P8W1"/>
<evidence type="ECO:0000256" key="2">
    <source>
        <dbReference type="SAM" id="Phobius"/>
    </source>
</evidence>
<feature type="compositionally biased region" description="Acidic residues" evidence="1">
    <location>
        <begin position="174"/>
        <end position="186"/>
    </location>
</feature>
<dbReference type="Proteomes" id="UP000234206">
    <property type="component" value="Unassembled WGS sequence"/>
</dbReference>